<keyword evidence="1" id="KW-0547">Nucleotide-binding</keyword>
<evidence type="ECO:0000259" key="3">
    <source>
        <dbReference type="Pfam" id="PF08353"/>
    </source>
</evidence>
<accession>A0ABN6MB02</accession>
<dbReference type="InterPro" id="IPR013221">
    <property type="entry name" value="Mur_ligase_cen"/>
</dbReference>
<feature type="binding site" evidence="1">
    <location>
        <position position="208"/>
    </location>
    <ligand>
        <name>Zn(2+)</name>
        <dbReference type="ChEBI" id="CHEBI:29105"/>
    </ligand>
</feature>
<keyword evidence="1" id="KW-0436">Ligase</keyword>
<keyword evidence="1" id="KW-0133">Cell shape</keyword>
<comment type="catalytic activity">
    <reaction evidence="1">
        <text>beta-D-GlcNAc-(1-&gt;4)-Mur2Ac(oyl-L-Ala-gamma-D-Glu-L-Lys-D-Ala-D-Ala)-di-trans,octa-cis-undecaprenyl diphosphate + ATP = beta-D-GlcNAc-(1-&gt;4)-Mur2Ac(oyl-L-Ala-gamma-D-O-P-Glu-L-Lys-D-Ala-D-Ala)-di-trans,octa-cis-undecaprenyl diphosphate + ADP</text>
        <dbReference type="Rhea" id="RHEA:59488"/>
        <dbReference type="ChEBI" id="CHEBI:30616"/>
        <dbReference type="ChEBI" id="CHEBI:60033"/>
        <dbReference type="ChEBI" id="CHEBI:143132"/>
        <dbReference type="ChEBI" id="CHEBI:456216"/>
    </reaction>
</comment>
<evidence type="ECO:0000313" key="5">
    <source>
        <dbReference type="Proteomes" id="UP001320544"/>
    </source>
</evidence>
<feature type="binding site" evidence="1">
    <location>
        <position position="227"/>
    </location>
    <ligand>
        <name>Zn(2+)</name>
        <dbReference type="ChEBI" id="CHEBI:29105"/>
    </ligand>
</feature>
<name>A0ABN6MB02_9ACTN</name>
<dbReference type="InterPro" id="IPR043703">
    <property type="entry name" value="Lipid_II_synth_MurT"/>
</dbReference>
<dbReference type="PANTHER" id="PTHR23135">
    <property type="entry name" value="MUR LIGASE FAMILY MEMBER"/>
    <property type="match status" value="1"/>
</dbReference>
<dbReference type="Gene3D" id="3.40.1190.10">
    <property type="entry name" value="Mur-like, catalytic domain"/>
    <property type="match status" value="1"/>
</dbReference>
<evidence type="ECO:0000259" key="2">
    <source>
        <dbReference type="Pfam" id="PF08245"/>
    </source>
</evidence>
<dbReference type="HAMAP" id="MF_02214">
    <property type="entry name" value="Lipid_II_synth_MurT"/>
    <property type="match status" value="1"/>
</dbReference>
<dbReference type="InterPro" id="IPR036565">
    <property type="entry name" value="Mur-like_cat_sf"/>
</dbReference>
<dbReference type="Proteomes" id="UP001320544">
    <property type="component" value="Chromosome"/>
</dbReference>
<gene>
    <name evidence="1" type="primary">murT</name>
    <name evidence="4" type="ORF">CE91St30_05450</name>
</gene>
<dbReference type="SUPFAM" id="SSF53623">
    <property type="entry name" value="MurD-like peptide ligases, catalytic domain"/>
    <property type="match status" value="1"/>
</dbReference>
<comment type="subunit">
    <text evidence="1">Forms a heterodimer with GatD.</text>
</comment>
<keyword evidence="1" id="KW-0573">Peptidoglycan synthesis</keyword>
<feature type="binding site" evidence="1">
    <location>
        <position position="205"/>
    </location>
    <ligand>
        <name>Zn(2+)</name>
        <dbReference type="ChEBI" id="CHEBI:29105"/>
    </ligand>
</feature>
<comment type="catalytic activity">
    <reaction evidence="1">
        <text>beta-D-GlcNAc-(1-&gt;4)-Mur2Ac(oyl-L-Ala-gamma-D-O-P-Glu-L-Lys-D-Ala-D-Ala)-di-trans,octa-cis-undecaprenyl diphosphate + NH4(+) = beta-D-GlcNAc-(1-&gt;4)-Mur2Ac(oyl-L-Ala-D-isoglutaminyl-L-Lys-D-Ala-D-Ala)-di-trans,octa-cis-undecaprenyl diphosphate + phosphate + H(+)</text>
        <dbReference type="Rhea" id="RHEA:57932"/>
        <dbReference type="ChEBI" id="CHEBI:15378"/>
        <dbReference type="ChEBI" id="CHEBI:28938"/>
        <dbReference type="ChEBI" id="CHEBI:43474"/>
        <dbReference type="ChEBI" id="CHEBI:62233"/>
        <dbReference type="ChEBI" id="CHEBI:143132"/>
    </reaction>
</comment>
<keyword evidence="5" id="KW-1185">Reference proteome</keyword>
<dbReference type="InterPro" id="IPR013564">
    <property type="entry name" value="MurT_C"/>
</dbReference>
<dbReference type="Pfam" id="PF08245">
    <property type="entry name" value="Mur_ligase_M"/>
    <property type="match status" value="1"/>
</dbReference>
<keyword evidence="1" id="KW-0961">Cell wall biogenesis/degradation</keyword>
<comment type="pathway">
    <text evidence="1">Cell wall biogenesis; peptidoglycan biosynthesis.</text>
</comment>
<dbReference type="EMBL" id="AP025564">
    <property type="protein sequence ID" value="BDE95212.1"/>
    <property type="molecule type" value="Genomic_DNA"/>
</dbReference>
<comment type="similarity">
    <text evidence="1">Belongs to the MurCDEF family. MurT subfamily.</text>
</comment>
<dbReference type="RefSeq" id="WP_244411657.1">
    <property type="nucleotide sequence ID" value="NZ_AP025564.1"/>
</dbReference>
<comment type="catalytic activity">
    <reaction evidence="1">
        <text>beta-D-GlcNAc-(1-&gt;4)-Mur2Ac(oyl-L-Ala-gamma-D-Glu-L-Lys-D-Ala-D-Ala)-di-trans,octa-cis-undecaprenyl diphosphate + L-glutamine + ATP + H2O = beta-D-GlcNAc-(1-&gt;4)-Mur2Ac(oyl-L-Ala-D-isoglutaminyl-L-Lys-D-Ala-D-Ala)-di-trans,octa-cis-undecaprenyl diphosphate + L-glutamate + ADP + phosphate + H(+)</text>
        <dbReference type="Rhea" id="RHEA:57928"/>
        <dbReference type="ChEBI" id="CHEBI:15377"/>
        <dbReference type="ChEBI" id="CHEBI:15378"/>
        <dbReference type="ChEBI" id="CHEBI:29985"/>
        <dbReference type="ChEBI" id="CHEBI:30616"/>
        <dbReference type="ChEBI" id="CHEBI:43474"/>
        <dbReference type="ChEBI" id="CHEBI:58359"/>
        <dbReference type="ChEBI" id="CHEBI:60033"/>
        <dbReference type="ChEBI" id="CHEBI:62233"/>
        <dbReference type="ChEBI" id="CHEBI:456216"/>
        <dbReference type="EC" id="6.3.5.13"/>
    </reaction>
</comment>
<feature type="binding site" evidence="1">
    <location>
        <position position="230"/>
    </location>
    <ligand>
        <name>Zn(2+)</name>
        <dbReference type="ChEBI" id="CHEBI:29105"/>
    </ligand>
</feature>
<feature type="domain" description="Lipid II isoglutaminyl synthase (glutamine-hydrolyzing) subunit MurT C-terminal" evidence="3">
    <location>
        <begin position="323"/>
        <end position="431"/>
    </location>
</feature>
<reference evidence="4 5" key="1">
    <citation type="submission" date="2022-01" db="EMBL/GenBank/DDBJ databases">
        <title>Novel bile acid biosynthetic pathways are enriched in the microbiome of centenarians.</title>
        <authorList>
            <person name="Sato Y."/>
            <person name="Atarashi K."/>
            <person name="Plichta R.D."/>
            <person name="Arai Y."/>
            <person name="Sasajima S."/>
            <person name="Kearney M.S."/>
            <person name="Suda W."/>
            <person name="Takeshita K."/>
            <person name="Sasaki T."/>
            <person name="Okamoto S."/>
            <person name="Skelly N.A."/>
            <person name="Okamura Y."/>
            <person name="Vlamakis H."/>
            <person name="Li Y."/>
            <person name="Tanoue T."/>
            <person name="Takei H."/>
            <person name="Nittono H."/>
            <person name="Narushima S."/>
            <person name="Irie J."/>
            <person name="Itoh H."/>
            <person name="Moriya K."/>
            <person name="Sugiura Y."/>
            <person name="Suematsu M."/>
            <person name="Moritoki N."/>
            <person name="Shibata S."/>
            <person name="Littman R.D."/>
            <person name="Fischbach A.M."/>
            <person name="Uwamino Y."/>
            <person name="Inoue T."/>
            <person name="Honda A."/>
            <person name="Hattori M."/>
            <person name="Murai T."/>
            <person name="Xavier J.R."/>
            <person name="Hirose N."/>
            <person name="Honda K."/>
        </authorList>
    </citation>
    <scope>NUCLEOTIDE SEQUENCE [LARGE SCALE GENOMIC DNA]</scope>
    <source>
        <strain evidence="4 5">CE91-St30</strain>
    </source>
</reference>
<sequence>MGLQLTVARGISALSTWGLKNVFKRPAANFPGKIALYVDPHLIADLSHKLDRGSVVVCGTNGKTTVTNLLADALETAGMRVICNRTGANLDSGVATALLHGDQSDWAVFESDELWLAKVLPQLKSDYLVLLNLFRDQLDRVGEIDRIQESIAGALAASPNTVIVYNADDPLCEAIVRKAKNKAIAFGVAEDMGLAQNTVADAQMCQMCSTMLEYAYRQYGQLGEYRCPQCGFARPVLDYAARNVRFGRDGIVFSAGTDDRTSIDVRTSATGAYMVYNLLATFTAANLLGCPPDAFQRALDAFDPQNGRLENLEAAGRPILLNLAKNPTGFNQNLKIIAQDAGPRAVAFFVNDKEGDGRDVSWIWDIDFEELAEADDLVVFVGGIRRNDLQVRLKYAGIAAELIDGPADMLEKTAGLSPDYRFYLIANYTALPVVRGELVRLIAQDGGSDGKGA</sequence>
<evidence type="ECO:0000256" key="1">
    <source>
        <dbReference type="HAMAP-Rule" id="MF_02214"/>
    </source>
</evidence>
<organism evidence="4 5">
    <name type="scientific">Raoultibacter timonensis</name>
    <dbReference type="NCBI Taxonomy" id="1907662"/>
    <lineage>
        <taxon>Bacteria</taxon>
        <taxon>Bacillati</taxon>
        <taxon>Actinomycetota</taxon>
        <taxon>Coriobacteriia</taxon>
        <taxon>Eggerthellales</taxon>
        <taxon>Eggerthellaceae</taxon>
        <taxon>Raoultibacter</taxon>
    </lineage>
</organism>
<feature type="domain" description="Mur ligase central" evidence="2">
    <location>
        <begin position="57"/>
        <end position="195"/>
    </location>
</feature>
<keyword evidence="1" id="KW-0479">Metal-binding</keyword>
<feature type="active site" evidence="1">
    <location>
        <position position="359"/>
    </location>
</feature>
<protein>
    <recommendedName>
        <fullName evidence="1">Lipid II isoglutaminyl synthase (glutamine-hydrolyzing) subunit MurT</fullName>
        <ecNumber evidence="1">6.3.5.13</ecNumber>
    </recommendedName>
</protein>
<dbReference type="Pfam" id="PF08353">
    <property type="entry name" value="MurT_C"/>
    <property type="match status" value="1"/>
</dbReference>
<comment type="function">
    <text evidence="1">The lipid II isoglutaminyl synthase complex catalyzes the formation of alpha-D-isoglutamine in the cell wall lipid II stem peptide. The MurT subunit catalyzes the ATP-dependent amidation of D-glutamate residue of lipid II, converting it to an isoglutamine residue.</text>
</comment>
<proteinExistence type="inferred from homology"/>
<keyword evidence="1" id="KW-0862">Zinc</keyword>
<evidence type="ECO:0000313" key="4">
    <source>
        <dbReference type="EMBL" id="BDE95212.1"/>
    </source>
</evidence>
<dbReference type="PANTHER" id="PTHR23135:SF7">
    <property type="entry name" value="LIPID II ISOGLUTAMINYL SYNTHASE (GLUTAMINE-HYDROLYZING) SUBUNIT MURT"/>
    <property type="match status" value="1"/>
</dbReference>
<dbReference type="EC" id="6.3.5.13" evidence="1"/>
<keyword evidence="1" id="KW-0067">ATP-binding</keyword>